<dbReference type="PRINTS" id="PR00033">
    <property type="entry name" value="HTHASNC"/>
</dbReference>
<dbReference type="CDD" id="cd00090">
    <property type="entry name" value="HTH_ARSR"/>
    <property type="match status" value="1"/>
</dbReference>
<dbReference type="Pfam" id="PF01037">
    <property type="entry name" value="AsnC_trans_reg"/>
    <property type="match status" value="1"/>
</dbReference>
<dbReference type="AlphaFoldDB" id="A0A068SUK1"/>
<name>A0A068SUK1_NEOGA</name>
<keyword evidence="3" id="KW-0804">Transcription</keyword>
<dbReference type="Gene3D" id="1.10.10.10">
    <property type="entry name" value="Winged helix-like DNA-binding domain superfamily/Winged helix DNA-binding domain"/>
    <property type="match status" value="1"/>
</dbReference>
<organism evidence="5 6">
    <name type="scientific">Neorhizobium galegae bv. orientalis str. HAMBI 540</name>
    <dbReference type="NCBI Taxonomy" id="1028800"/>
    <lineage>
        <taxon>Bacteria</taxon>
        <taxon>Pseudomonadati</taxon>
        <taxon>Pseudomonadota</taxon>
        <taxon>Alphaproteobacteria</taxon>
        <taxon>Hyphomicrobiales</taxon>
        <taxon>Rhizobiaceae</taxon>
        <taxon>Rhizobium/Agrobacterium group</taxon>
        <taxon>Neorhizobium</taxon>
    </lineage>
</organism>
<evidence type="ECO:0000256" key="2">
    <source>
        <dbReference type="ARBA" id="ARBA00023125"/>
    </source>
</evidence>
<dbReference type="InterPro" id="IPR036388">
    <property type="entry name" value="WH-like_DNA-bd_sf"/>
</dbReference>
<dbReference type="InterPro" id="IPR019888">
    <property type="entry name" value="Tscrpt_reg_AsnC-like"/>
</dbReference>
<evidence type="ECO:0000259" key="4">
    <source>
        <dbReference type="PROSITE" id="PS50956"/>
    </source>
</evidence>
<dbReference type="GO" id="GO:0043565">
    <property type="term" value="F:sequence-specific DNA binding"/>
    <property type="evidence" value="ECO:0007669"/>
    <property type="project" value="InterPro"/>
</dbReference>
<dbReference type="PANTHER" id="PTHR30154">
    <property type="entry name" value="LEUCINE-RESPONSIVE REGULATORY PROTEIN"/>
    <property type="match status" value="1"/>
</dbReference>
<dbReference type="EMBL" id="HG938353">
    <property type="protein sequence ID" value="CDN48765.1"/>
    <property type="molecule type" value="Genomic_DNA"/>
</dbReference>
<dbReference type="OrthoDB" id="7856348at2"/>
<dbReference type="SMART" id="SM00344">
    <property type="entry name" value="HTH_ASNC"/>
    <property type="match status" value="1"/>
</dbReference>
<dbReference type="eggNOG" id="COG1522">
    <property type="taxonomic scope" value="Bacteria"/>
</dbReference>
<dbReference type="GO" id="GO:0005829">
    <property type="term" value="C:cytosol"/>
    <property type="evidence" value="ECO:0007669"/>
    <property type="project" value="TreeGrafter"/>
</dbReference>
<keyword evidence="1" id="KW-0805">Transcription regulation</keyword>
<dbReference type="RefSeq" id="WP_038588460.1">
    <property type="nucleotide sequence ID" value="NZ_HG938353.1"/>
</dbReference>
<evidence type="ECO:0000256" key="1">
    <source>
        <dbReference type="ARBA" id="ARBA00023015"/>
    </source>
</evidence>
<dbReference type="HOGENOM" id="CLU_091233_0_3_5"/>
<dbReference type="PROSITE" id="PS50956">
    <property type="entry name" value="HTH_ASNC_2"/>
    <property type="match status" value="1"/>
</dbReference>
<dbReference type="Gene3D" id="3.30.70.920">
    <property type="match status" value="1"/>
</dbReference>
<gene>
    <name evidence="5" type="ORF">RG540_CH25990</name>
</gene>
<dbReference type="PANTHER" id="PTHR30154:SF34">
    <property type="entry name" value="TRANSCRIPTIONAL REGULATOR AZLB"/>
    <property type="match status" value="1"/>
</dbReference>
<dbReference type="Pfam" id="PF13412">
    <property type="entry name" value="HTH_24"/>
    <property type="match status" value="1"/>
</dbReference>
<evidence type="ECO:0000256" key="3">
    <source>
        <dbReference type="ARBA" id="ARBA00023163"/>
    </source>
</evidence>
<evidence type="ECO:0000313" key="6">
    <source>
        <dbReference type="Proteomes" id="UP000028181"/>
    </source>
</evidence>
<sequence>MALTKADREILKLMQQDATITLNELAERVGLSPSSAQRRLQKLREDRVILRDVSIVDPKKVGTAVSMLVEVELERDRPELMPPFLRWLADTPEVQEAWGTSGRGDFTLVILVQSVEHFDVLADRMMEMNPNIRKFTTSVVLKTLKRTLAVHVE</sequence>
<dbReference type="SUPFAM" id="SSF54909">
    <property type="entry name" value="Dimeric alpha+beta barrel"/>
    <property type="match status" value="1"/>
</dbReference>
<feature type="domain" description="HTH asnC-type" evidence="4">
    <location>
        <begin position="3"/>
        <end position="64"/>
    </location>
</feature>
<accession>A0A068SUK1</accession>
<dbReference type="InterPro" id="IPR011991">
    <property type="entry name" value="ArsR-like_HTH"/>
</dbReference>
<dbReference type="InterPro" id="IPR019887">
    <property type="entry name" value="Tscrpt_reg_AsnC/Lrp_C"/>
</dbReference>
<dbReference type="GO" id="GO:0043200">
    <property type="term" value="P:response to amino acid"/>
    <property type="evidence" value="ECO:0007669"/>
    <property type="project" value="TreeGrafter"/>
</dbReference>
<dbReference type="KEGG" id="ngg:RG540_CH25990"/>
<dbReference type="InterPro" id="IPR036390">
    <property type="entry name" value="WH_DNA-bd_sf"/>
</dbReference>
<proteinExistence type="predicted"/>
<reference evidence="6" key="1">
    <citation type="journal article" date="2014" name="BMC Genomics">
        <title>Genome sequencing of two Neorhizobium galegae strains reveals a noeT gene responsible for the unusual acetylation of the nodulation factors.</title>
        <authorList>
            <person name="Osterman J."/>
            <person name="Marsh J."/>
            <person name="Laine P.K."/>
            <person name="Zeng Z."/>
            <person name="Alatalo E."/>
            <person name="Sullivan J.T."/>
            <person name="Young J.P."/>
            <person name="Thomas-Oates J."/>
            <person name="Paulin L."/>
            <person name="Lindstrom K."/>
        </authorList>
    </citation>
    <scope>NUCLEOTIDE SEQUENCE [LARGE SCALE GENOMIC DNA]</scope>
    <source>
        <strain evidence="6">HAMBI 540</strain>
    </source>
</reference>
<keyword evidence="6" id="KW-1185">Reference proteome</keyword>
<evidence type="ECO:0000313" key="5">
    <source>
        <dbReference type="EMBL" id="CDN48765.1"/>
    </source>
</evidence>
<dbReference type="GO" id="GO:0006355">
    <property type="term" value="P:regulation of DNA-templated transcription"/>
    <property type="evidence" value="ECO:0007669"/>
    <property type="project" value="UniProtKB-ARBA"/>
</dbReference>
<protein>
    <submittedName>
        <fullName evidence="5">Transcriptional regulator, AsnC family</fullName>
    </submittedName>
</protein>
<dbReference type="PATRIC" id="fig|1028800.3.peg.2628"/>
<dbReference type="SUPFAM" id="SSF46785">
    <property type="entry name" value="Winged helix' DNA-binding domain"/>
    <property type="match status" value="1"/>
</dbReference>
<keyword evidence="2" id="KW-0238">DNA-binding</keyword>
<dbReference type="InterPro" id="IPR011008">
    <property type="entry name" value="Dimeric_a/b-barrel"/>
</dbReference>
<dbReference type="GeneID" id="24257338"/>
<dbReference type="Proteomes" id="UP000028181">
    <property type="component" value="Chromosome I"/>
</dbReference>
<dbReference type="InterPro" id="IPR000485">
    <property type="entry name" value="AsnC-type_HTH_dom"/>
</dbReference>